<dbReference type="InParanoid" id="A0A7M7STS5"/>
<reference evidence="3" key="1">
    <citation type="submission" date="2015-02" db="EMBL/GenBank/DDBJ databases">
        <title>Genome sequencing for Strongylocentrotus purpuratus.</title>
        <authorList>
            <person name="Murali S."/>
            <person name="Liu Y."/>
            <person name="Vee V."/>
            <person name="English A."/>
            <person name="Wang M."/>
            <person name="Skinner E."/>
            <person name="Han Y."/>
            <person name="Muzny D.M."/>
            <person name="Worley K.C."/>
            <person name="Gibbs R.A."/>
        </authorList>
    </citation>
    <scope>NUCLEOTIDE SEQUENCE</scope>
</reference>
<dbReference type="EnsemblMetazoa" id="XM_030974731">
    <property type="protein sequence ID" value="XP_030830591"/>
    <property type="gene ID" value="LOC115919961"/>
</dbReference>
<name>A0A7M7STS5_STRPU</name>
<dbReference type="KEGG" id="spu:115919961"/>
<sequence>MFGLQLVELLDWDVPPSVVSSNSATLKNPWCTRKDRDIRYCIHEPNATCNKYAAVKCSDPLNVCLADCQDYDSFESFDCPQSQTTQEDTTRGITSTISTVSTTISSLGQTSQEDTTQGISSTLSPKSTTSSSLGNR</sequence>
<feature type="compositionally biased region" description="Low complexity" evidence="1">
    <location>
        <begin position="120"/>
        <end position="136"/>
    </location>
</feature>
<dbReference type="RefSeq" id="XP_030830591.1">
    <property type="nucleotide sequence ID" value="XM_030974731.1"/>
</dbReference>
<dbReference type="Proteomes" id="UP000007110">
    <property type="component" value="Unassembled WGS sequence"/>
</dbReference>
<protein>
    <submittedName>
        <fullName evidence="2">Uncharacterized protein</fullName>
    </submittedName>
</protein>
<proteinExistence type="predicted"/>
<feature type="compositionally biased region" description="Polar residues" evidence="1">
    <location>
        <begin position="107"/>
        <end position="119"/>
    </location>
</feature>
<accession>A0A7M7STS5</accession>
<keyword evidence="3" id="KW-1185">Reference proteome</keyword>
<reference evidence="2" key="2">
    <citation type="submission" date="2021-01" db="UniProtKB">
        <authorList>
            <consortium name="EnsemblMetazoa"/>
        </authorList>
    </citation>
    <scope>IDENTIFICATION</scope>
</reference>
<evidence type="ECO:0000313" key="2">
    <source>
        <dbReference type="EnsemblMetazoa" id="XP_030830591"/>
    </source>
</evidence>
<feature type="region of interest" description="Disordered" evidence="1">
    <location>
        <begin position="104"/>
        <end position="136"/>
    </location>
</feature>
<organism evidence="2 3">
    <name type="scientific">Strongylocentrotus purpuratus</name>
    <name type="common">Purple sea urchin</name>
    <dbReference type="NCBI Taxonomy" id="7668"/>
    <lineage>
        <taxon>Eukaryota</taxon>
        <taxon>Metazoa</taxon>
        <taxon>Echinodermata</taxon>
        <taxon>Eleutherozoa</taxon>
        <taxon>Echinozoa</taxon>
        <taxon>Echinoidea</taxon>
        <taxon>Euechinoidea</taxon>
        <taxon>Echinacea</taxon>
        <taxon>Camarodonta</taxon>
        <taxon>Echinidea</taxon>
        <taxon>Strongylocentrotidae</taxon>
        <taxon>Strongylocentrotus</taxon>
    </lineage>
</organism>
<dbReference type="AlphaFoldDB" id="A0A7M7STS5"/>
<evidence type="ECO:0000256" key="1">
    <source>
        <dbReference type="SAM" id="MobiDB-lite"/>
    </source>
</evidence>
<evidence type="ECO:0000313" key="3">
    <source>
        <dbReference type="Proteomes" id="UP000007110"/>
    </source>
</evidence>
<dbReference type="GeneID" id="115919961"/>